<evidence type="ECO:0000256" key="3">
    <source>
        <dbReference type="ARBA" id="ARBA00022801"/>
    </source>
</evidence>
<evidence type="ECO:0000256" key="7">
    <source>
        <dbReference type="PROSITE-ProRule" id="PRU01240"/>
    </source>
</evidence>
<dbReference type="PANTHER" id="PTHR43806">
    <property type="entry name" value="PEPTIDASE S8"/>
    <property type="match status" value="1"/>
</dbReference>
<dbReference type="PROSITE" id="PS51892">
    <property type="entry name" value="SUBTILASE"/>
    <property type="match status" value="1"/>
</dbReference>
<dbReference type="PROSITE" id="PS00137">
    <property type="entry name" value="SUBTILASE_HIS"/>
    <property type="match status" value="1"/>
</dbReference>
<dbReference type="GO" id="GO:0006508">
    <property type="term" value="P:proteolysis"/>
    <property type="evidence" value="ECO:0007669"/>
    <property type="project" value="UniProtKB-KW"/>
</dbReference>
<feature type="active site" description="Charge relay system" evidence="7">
    <location>
        <position position="271"/>
    </location>
</feature>
<dbReference type="Gene3D" id="3.40.50.200">
    <property type="entry name" value="Peptidase S8/S53 domain"/>
    <property type="match status" value="1"/>
</dbReference>
<proteinExistence type="inferred from homology"/>
<dbReference type="VEuPathDB" id="PlasmoDB:PVPCR_1100730"/>
<feature type="active site" description="Charge relay system" evidence="7">
    <location>
        <position position="520"/>
    </location>
</feature>
<feature type="active site" description="Charge relay system" evidence="7">
    <location>
        <position position="319"/>
    </location>
</feature>
<keyword evidence="4 7" id="KW-0720">Serine protease</keyword>
<reference evidence="9 10" key="1">
    <citation type="submission" date="2020-08" db="EMBL/GenBank/DDBJ databases">
        <authorList>
            <person name="Ramaprasad A."/>
        </authorList>
    </citation>
    <scope>NUCLEOTIDE SEQUENCE [LARGE SCALE GENOMIC DNA]</scope>
</reference>
<evidence type="ECO:0000259" key="8">
    <source>
        <dbReference type="Pfam" id="PF00082"/>
    </source>
</evidence>
<dbReference type="InterPro" id="IPR000209">
    <property type="entry name" value="Peptidase_S8/S53_dom"/>
</dbReference>
<dbReference type="InterPro" id="IPR022398">
    <property type="entry name" value="Peptidase_S8_His-AS"/>
</dbReference>
<feature type="domain" description="Peptidase S8/S53" evidence="8">
    <location>
        <begin position="263"/>
        <end position="557"/>
    </location>
</feature>
<dbReference type="Proteomes" id="UP000515697">
    <property type="component" value="Chromosome PVSEL_11"/>
</dbReference>
<dbReference type="VEuPathDB" id="PlasmoDB:PVVCY_1100770"/>
<evidence type="ECO:0000256" key="2">
    <source>
        <dbReference type="ARBA" id="ARBA00022670"/>
    </source>
</evidence>
<dbReference type="PANTHER" id="PTHR43806:SF11">
    <property type="entry name" value="CEREVISIN-RELATED"/>
    <property type="match status" value="1"/>
</dbReference>
<keyword evidence="2 7" id="KW-0645">Protease</keyword>
<dbReference type="VEuPathDB" id="PlasmoDB:PVBDA_1100690"/>
<evidence type="ECO:0000256" key="4">
    <source>
        <dbReference type="ARBA" id="ARBA00022825"/>
    </source>
</evidence>
<evidence type="ECO:0000256" key="5">
    <source>
        <dbReference type="ARBA" id="ARBA00023529"/>
    </source>
</evidence>
<dbReference type="InterPro" id="IPR050131">
    <property type="entry name" value="Peptidase_S8_subtilisin-like"/>
</dbReference>
<dbReference type="InterPro" id="IPR036852">
    <property type="entry name" value="Peptidase_S8/S53_dom_sf"/>
</dbReference>
<dbReference type="VEuPathDB" id="PlasmoDB:PVLDE_1100700"/>
<dbReference type="EC" id="3.4.21.62" evidence="6"/>
<dbReference type="InterPro" id="IPR023827">
    <property type="entry name" value="Peptidase_S8_Asp-AS"/>
</dbReference>
<name>A0A6V7T4Q7_PLAVN</name>
<dbReference type="EMBL" id="LR865432">
    <property type="protein sequence ID" value="CAD2108176.1"/>
    <property type="molecule type" value="Genomic_DNA"/>
</dbReference>
<dbReference type="PRINTS" id="PR00723">
    <property type="entry name" value="SUBTILISIN"/>
</dbReference>
<accession>A0A6V7T4Q7</accession>
<dbReference type="GO" id="GO:0004252">
    <property type="term" value="F:serine-type endopeptidase activity"/>
    <property type="evidence" value="ECO:0007669"/>
    <property type="project" value="UniProtKB-UniRule"/>
</dbReference>
<dbReference type="PROSITE" id="PS00136">
    <property type="entry name" value="SUBTILASE_ASP"/>
    <property type="match status" value="1"/>
</dbReference>
<dbReference type="SUPFAM" id="SSF52743">
    <property type="entry name" value="Subtilisin-like"/>
    <property type="match status" value="1"/>
</dbReference>
<protein>
    <recommendedName>
        <fullName evidence="6">subtilisin</fullName>
        <ecNumber evidence="6">3.4.21.62</ecNumber>
    </recommendedName>
</protein>
<evidence type="ECO:0000256" key="6">
    <source>
        <dbReference type="ARBA" id="ARBA00023619"/>
    </source>
</evidence>
<evidence type="ECO:0000313" key="10">
    <source>
        <dbReference type="Proteomes" id="UP000515697"/>
    </source>
</evidence>
<dbReference type="AlphaFoldDB" id="A0A6V7T4Q7"/>
<comment type="similarity">
    <text evidence="1 7">Belongs to the peptidase S8 family.</text>
</comment>
<organism evidence="9 10">
    <name type="scientific">Plasmodium vinckei</name>
    <dbReference type="NCBI Taxonomy" id="5860"/>
    <lineage>
        <taxon>Eukaryota</taxon>
        <taxon>Sar</taxon>
        <taxon>Alveolata</taxon>
        <taxon>Apicomplexa</taxon>
        <taxon>Aconoidasida</taxon>
        <taxon>Haemosporida</taxon>
        <taxon>Plasmodiidae</taxon>
        <taxon>Plasmodium</taxon>
        <taxon>Plasmodium (Vinckeia)</taxon>
    </lineage>
</organism>
<dbReference type="VEuPathDB" id="PlasmoDB:PVPCR_1100720"/>
<sequence>MEVKYFRYMHIWSLIYNVWNAIQFNNVSIIHNSSSDIIEVSKQNEIQWGNTNTKIRILNQTNSKELEIKKNIKTNVDDIFSNINNNDINDETVIKNYKNVKKNKLKKYQKIHRLIISFKNENKMLKYPDFMNKRFLNLLNYCGKIKKLEQVNLYLYDVTPNKNGLLVNFCLYALKHNDQVNVEADYKVNPSHYKKFLKKSKKKNINSLYLNEKKQSFQVNNSSMFKKPYKNLKKYNKTNIIEEYNDISEIVKGVKLSNLYEKQNVNVCIIDTGIDYDHTNLKHSIIDMKATEGNYYLKKKQNNKSNFPDISNPLDEHGHGTFIAGIVAGNTNNTDNGTKEGIQGINNMAKLIICKALNNNNVGNISDILDCFDYCVEKNAKIINASFSSTRNYPSLYYAMKELERKGIIVVTSSGNCIQKSYEPQNGEVQAESNNEVMQTHGYAECNLNLAKLYPPAYSESLTNLLVISNIIKDSNNNNNNIVLSNDSCYSNKYVHFGVPGNDILSTHINNQYATSSGSSFSAAVVTGAISLLLSINPNFNNKEIIELIQKAIVPVNNLKDKVKWGGYLNVHSLVKLAIEKMQLELKE</sequence>
<gene>
    <name evidence="9" type="ORF">PVSEL_1100720</name>
</gene>
<keyword evidence="3 7" id="KW-0378">Hydrolase</keyword>
<comment type="catalytic activity">
    <reaction evidence="5">
        <text>Hydrolysis of proteins with broad specificity for peptide bonds, and a preference for a large uncharged residue in P1. Hydrolyzes peptide amides.</text>
        <dbReference type="EC" id="3.4.21.62"/>
    </reaction>
</comment>
<dbReference type="Pfam" id="PF00082">
    <property type="entry name" value="Peptidase_S8"/>
    <property type="match status" value="1"/>
</dbReference>
<evidence type="ECO:0000256" key="1">
    <source>
        <dbReference type="ARBA" id="ARBA00011073"/>
    </source>
</evidence>
<dbReference type="VEuPathDB" id="PlasmoDB:PVSEL_1100720"/>
<evidence type="ECO:0000313" key="9">
    <source>
        <dbReference type="EMBL" id="CAD2108176.1"/>
    </source>
</evidence>
<dbReference type="InterPro" id="IPR015500">
    <property type="entry name" value="Peptidase_S8_subtilisin-rel"/>
</dbReference>